<name>A0A087DZL3_9BIFI</name>
<proteinExistence type="predicted"/>
<keyword evidence="4" id="KW-0460">Magnesium</keyword>
<evidence type="ECO:0000313" key="7">
    <source>
        <dbReference type="Proteomes" id="UP000029004"/>
    </source>
</evidence>
<accession>A0A087DZL3</accession>
<dbReference type="Pfam" id="PF13470">
    <property type="entry name" value="PIN_3"/>
    <property type="match status" value="1"/>
</dbReference>
<dbReference type="STRING" id="762211.BSTEL_0376"/>
<dbReference type="OrthoDB" id="3232645at2"/>
<comment type="caution">
    <text evidence="6">The sequence shown here is derived from an EMBL/GenBank/DDBJ whole genome shotgun (WGS) entry which is preliminary data.</text>
</comment>
<protein>
    <submittedName>
        <fullName evidence="6">PilT protein domain-containing protein</fullName>
    </submittedName>
</protein>
<dbReference type="Proteomes" id="UP000029004">
    <property type="component" value="Unassembled WGS sequence"/>
</dbReference>
<dbReference type="EMBL" id="JGZP01000004">
    <property type="protein sequence ID" value="KFJ00964.1"/>
    <property type="molecule type" value="Genomic_DNA"/>
</dbReference>
<keyword evidence="3" id="KW-0378">Hydrolase</keyword>
<dbReference type="GO" id="GO:0046872">
    <property type="term" value="F:metal ion binding"/>
    <property type="evidence" value="ECO:0007669"/>
    <property type="project" value="UniProtKB-KW"/>
</dbReference>
<evidence type="ECO:0000313" key="6">
    <source>
        <dbReference type="EMBL" id="KFJ00964.1"/>
    </source>
</evidence>
<dbReference type="GO" id="GO:0004518">
    <property type="term" value="F:nuclease activity"/>
    <property type="evidence" value="ECO:0007669"/>
    <property type="project" value="UniProtKB-KW"/>
</dbReference>
<dbReference type="InterPro" id="IPR029060">
    <property type="entry name" value="PIN-like_dom_sf"/>
</dbReference>
<keyword evidence="1" id="KW-0540">Nuclease</keyword>
<dbReference type="eggNOG" id="COG5573">
    <property type="taxonomic scope" value="Bacteria"/>
</dbReference>
<organism evidence="6 7">
    <name type="scientific">Bifidobacterium stellenboschense</name>
    <dbReference type="NCBI Taxonomy" id="762211"/>
    <lineage>
        <taxon>Bacteria</taxon>
        <taxon>Bacillati</taxon>
        <taxon>Actinomycetota</taxon>
        <taxon>Actinomycetes</taxon>
        <taxon>Bifidobacteriales</taxon>
        <taxon>Bifidobacteriaceae</taxon>
        <taxon>Bifidobacterium</taxon>
    </lineage>
</organism>
<evidence type="ECO:0000256" key="2">
    <source>
        <dbReference type="ARBA" id="ARBA00022723"/>
    </source>
</evidence>
<dbReference type="InterPro" id="IPR002716">
    <property type="entry name" value="PIN_dom"/>
</dbReference>
<dbReference type="AlphaFoldDB" id="A0A087DZL3"/>
<dbReference type="RefSeq" id="WP_034526344.1">
    <property type="nucleotide sequence ID" value="NZ_JGZP01000004.1"/>
</dbReference>
<dbReference type="SUPFAM" id="SSF88723">
    <property type="entry name" value="PIN domain-like"/>
    <property type="match status" value="1"/>
</dbReference>
<dbReference type="GO" id="GO:0016787">
    <property type="term" value="F:hydrolase activity"/>
    <property type="evidence" value="ECO:0007669"/>
    <property type="project" value="UniProtKB-KW"/>
</dbReference>
<evidence type="ECO:0000256" key="1">
    <source>
        <dbReference type="ARBA" id="ARBA00022722"/>
    </source>
</evidence>
<keyword evidence="7" id="KW-1185">Reference proteome</keyword>
<sequence>MKLLLDTNVLLDFCNDARAPFHSQCVDLLLDCASRADVELIIAVSSLNDVYYVLRRHYSDEQDARKDIGMLMELFDVCPLLARHARMSYESDEPDFEDGLVRAIAEDNAADVIVTRDASAFRRSKVPAMDAVRCRSLLAEGRKA</sequence>
<keyword evidence="2" id="KW-0479">Metal-binding</keyword>
<evidence type="ECO:0000256" key="4">
    <source>
        <dbReference type="ARBA" id="ARBA00022842"/>
    </source>
</evidence>
<feature type="domain" description="PIN" evidence="5">
    <location>
        <begin position="2"/>
        <end position="118"/>
    </location>
</feature>
<evidence type="ECO:0000256" key="3">
    <source>
        <dbReference type="ARBA" id="ARBA00022801"/>
    </source>
</evidence>
<evidence type="ECO:0000259" key="5">
    <source>
        <dbReference type="Pfam" id="PF13470"/>
    </source>
</evidence>
<dbReference type="CDD" id="cd09854">
    <property type="entry name" value="PIN_VapC-like"/>
    <property type="match status" value="1"/>
</dbReference>
<dbReference type="Gene3D" id="3.40.50.1010">
    <property type="entry name" value="5'-nuclease"/>
    <property type="match status" value="1"/>
</dbReference>
<reference evidence="6 7" key="1">
    <citation type="submission" date="2014-03" db="EMBL/GenBank/DDBJ databases">
        <title>Genomics of Bifidobacteria.</title>
        <authorList>
            <person name="Ventura M."/>
            <person name="Milani C."/>
            <person name="Lugli G.A."/>
        </authorList>
    </citation>
    <scope>NUCLEOTIDE SEQUENCE [LARGE SCALE GENOMIC DNA]</scope>
    <source>
        <strain evidence="6 7">DSM 23968</strain>
    </source>
</reference>
<gene>
    <name evidence="6" type="ORF">BSTEL_0376</name>
</gene>